<evidence type="ECO:0000256" key="2">
    <source>
        <dbReference type="ARBA" id="ARBA00001947"/>
    </source>
</evidence>
<keyword evidence="4" id="KW-0808">Transferase</keyword>
<organism evidence="12 13">
    <name type="scientific">Panicum miliaceum</name>
    <name type="common">Proso millet</name>
    <name type="synonym">Broomcorn millet</name>
    <dbReference type="NCBI Taxonomy" id="4540"/>
    <lineage>
        <taxon>Eukaryota</taxon>
        <taxon>Viridiplantae</taxon>
        <taxon>Streptophyta</taxon>
        <taxon>Embryophyta</taxon>
        <taxon>Tracheophyta</taxon>
        <taxon>Spermatophyta</taxon>
        <taxon>Magnoliopsida</taxon>
        <taxon>Liliopsida</taxon>
        <taxon>Poales</taxon>
        <taxon>Poaceae</taxon>
        <taxon>PACMAD clade</taxon>
        <taxon>Panicoideae</taxon>
        <taxon>Panicodae</taxon>
        <taxon>Paniceae</taxon>
        <taxon>Panicinae</taxon>
        <taxon>Panicum</taxon>
        <taxon>Panicum sect. Panicum</taxon>
    </lineage>
</organism>
<dbReference type="SMART" id="SM00591">
    <property type="entry name" value="RWD"/>
    <property type="match status" value="1"/>
</dbReference>
<dbReference type="AlphaFoldDB" id="A0A3L6RV61"/>
<comment type="cofactor">
    <cofactor evidence="2">
        <name>Zn(2+)</name>
        <dbReference type="ChEBI" id="CHEBI:29105"/>
    </cofactor>
</comment>
<dbReference type="FunFam" id="3.10.110.10:FF:000083">
    <property type="entry name" value="RBR-type E3 ubiquitin transferase"/>
    <property type="match status" value="1"/>
</dbReference>
<gene>
    <name evidence="12" type="ORF">C2845_PM11G29410</name>
</gene>
<evidence type="ECO:0000259" key="10">
    <source>
        <dbReference type="PROSITE" id="PS50908"/>
    </source>
</evidence>
<protein>
    <recommendedName>
        <fullName evidence="3">RBR-type E3 ubiquitin transferase</fullName>
        <ecNumber evidence="3">2.3.2.31</ecNumber>
    </recommendedName>
</protein>
<dbReference type="STRING" id="4540.A0A3L6RV61"/>
<dbReference type="EMBL" id="PQIB02000007">
    <property type="protein sequence ID" value="RLN09636.1"/>
    <property type="molecule type" value="Genomic_DNA"/>
</dbReference>
<feature type="domain" description="RING-type" evidence="11">
    <location>
        <begin position="227"/>
        <end position="444"/>
    </location>
</feature>
<evidence type="ECO:0000313" key="12">
    <source>
        <dbReference type="EMBL" id="RLN09636.1"/>
    </source>
</evidence>
<dbReference type="Pfam" id="PF01485">
    <property type="entry name" value="IBR"/>
    <property type="match status" value="1"/>
</dbReference>
<dbReference type="PROSITE" id="PS51873">
    <property type="entry name" value="TRIAD"/>
    <property type="match status" value="1"/>
</dbReference>
<dbReference type="InterPro" id="IPR002867">
    <property type="entry name" value="IBR_dom"/>
</dbReference>
<accession>A0A3L6RV61</accession>
<evidence type="ECO:0000256" key="7">
    <source>
        <dbReference type="ARBA" id="ARBA00022771"/>
    </source>
</evidence>
<dbReference type="InterPro" id="IPR044066">
    <property type="entry name" value="TRIAD_supradom"/>
</dbReference>
<name>A0A3L6RV61_PANMI</name>
<keyword evidence="5" id="KW-0479">Metal-binding</keyword>
<dbReference type="SUPFAM" id="SSF57850">
    <property type="entry name" value="RING/U-box"/>
    <property type="match status" value="2"/>
</dbReference>
<dbReference type="SMART" id="SM00647">
    <property type="entry name" value="IBR"/>
    <property type="match status" value="1"/>
</dbReference>
<dbReference type="PANTHER" id="PTHR11685">
    <property type="entry name" value="RBR FAMILY RING FINGER AND IBR DOMAIN-CONTAINING"/>
    <property type="match status" value="1"/>
</dbReference>
<dbReference type="CDD" id="cd20341">
    <property type="entry name" value="BRcat_RBR_RNF14"/>
    <property type="match status" value="1"/>
</dbReference>
<dbReference type="GO" id="GO:0016567">
    <property type="term" value="P:protein ubiquitination"/>
    <property type="evidence" value="ECO:0007669"/>
    <property type="project" value="InterPro"/>
</dbReference>
<dbReference type="InterPro" id="IPR006575">
    <property type="entry name" value="RWD_dom"/>
</dbReference>
<evidence type="ECO:0000256" key="1">
    <source>
        <dbReference type="ARBA" id="ARBA00001798"/>
    </source>
</evidence>
<proteinExistence type="predicted"/>
<sequence length="533" mass="59771">MSLEPSSSALAGEVGAGYWAAREEAAPRLEAMAAAARGDDELSEEQFQGNSQIQEDELLALQAIYGDDMVIFDNMDGLRCFQISLHYQLQGDIQMYMNVGTNETTDTGDEGDGEDAADGLLYACSLQHLPPITLTCLLPRSYPSTRAPYFVIAAKWLDEPEVSRFCSVLDEIWAELPRQEVVFRWADWLSGSSWSCIASDDQMVLGPDASSAGADERAIGRSLILDSTIPLMHRYSEERSQETFDQSVHECGKLHPAPVQPFLLRQVHGVLLRHPREGSVTRLACPDTACRAPLPPPVLQRLLGEEGYARWESLELRRTLDTMPDVAYCPRCNAACVAAGDDAQCPACFFTFRAQCGERRHVGDACVPAEDKLDELLERQKLKSSAREEQRSEAQRLREQRKVEELLSLREMVCHNCGKFFCYRCSRAISGYAHFVNGECGLFERVGRGRLPGQQARMDNQDLDDEDVEIKEPGWMRALRYTCPICGAKRTEAGANNLLVCRACQTRYCALCWKRVWEVSQHYGPWGDCQQRS</sequence>
<dbReference type="GO" id="GO:0008270">
    <property type="term" value="F:zinc ion binding"/>
    <property type="evidence" value="ECO:0007669"/>
    <property type="project" value="UniProtKB-KW"/>
</dbReference>
<keyword evidence="6" id="KW-0677">Repeat</keyword>
<dbReference type="Gene3D" id="3.10.110.10">
    <property type="entry name" value="Ubiquitin Conjugating Enzyme"/>
    <property type="match status" value="1"/>
</dbReference>
<keyword evidence="8" id="KW-0833">Ubl conjugation pathway</keyword>
<dbReference type="OrthoDB" id="1431934at2759"/>
<dbReference type="EC" id="2.3.2.31" evidence="3"/>
<comment type="catalytic activity">
    <reaction evidence="1">
        <text>[E2 ubiquitin-conjugating enzyme]-S-ubiquitinyl-L-cysteine + [acceptor protein]-L-lysine = [E2 ubiquitin-conjugating enzyme]-L-cysteine + [acceptor protein]-N(6)-ubiquitinyl-L-lysine.</text>
        <dbReference type="EC" id="2.3.2.31"/>
    </reaction>
</comment>
<dbReference type="InterPro" id="IPR016135">
    <property type="entry name" value="UBQ-conjugating_enzyme/RWD"/>
</dbReference>
<evidence type="ECO:0000256" key="4">
    <source>
        <dbReference type="ARBA" id="ARBA00022679"/>
    </source>
</evidence>
<dbReference type="SUPFAM" id="SSF54495">
    <property type="entry name" value="UBC-like"/>
    <property type="match status" value="1"/>
</dbReference>
<dbReference type="Proteomes" id="UP000275267">
    <property type="component" value="Unassembled WGS sequence"/>
</dbReference>
<evidence type="ECO:0000256" key="5">
    <source>
        <dbReference type="ARBA" id="ARBA00022723"/>
    </source>
</evidence>
<keyword evidence="13" id="KW-1185">Reference proteome</keyword>
<evidence type="ECO:0000256" key="3">
    <source>
        <dbReference type="ARBA" id="ARBA00012251"/>
    </source>
</evidence>
<evidence type="ECO:0000256" key="9">
    <source>
        <dbReference type="ARBA" id="ARBA00022833"/>
    </source>
</evidence>
<dbReference type="GO" id="GO:0061630">
    <property type="term" value="F:ubiquitin protein ligase activity"/>
    <property type="evidence" value="ECO:0007669"/>
    <property type="project" value="UniProtKB-EC"/>
</dbReference>
<evidence type="ECO:0000313" key="13">
    <source>
        <dbReference type="Proteomes" id="UP000275267"/>
    </source>
</evidence>
<reference evidence="13" key="1">
    <citation type="journal article" date="2019" name="Nat. Commun.">
        <title>The genome of broomcorn millet.</title>
        <authorList>
            <person name="Zou C."/>
            <person name="Miki D."/>
            <person name="Li D."/>
            <person name="Tang Q."/>
            <person name="Xiao L."/>
            <person name="Rajput S."/>
            <person name="Deng P."/>
            <person name="Jia W."/>
            <person name="Huang R."/>
            <person name="Zhang M."/>
            <person name="Sun Y."/>
            <person name="Hu J."/>
            <person name="Fu X."/>
            <person name="Schnable P.S."/>
            <person name="Li F."/>
            <person name="Zhang H."/>
            <person name="Feng B."/>
            <person name="Zhu X."/>
            <person name="Liu R."/>
            <person name="Schnable J.C."/>
            <person name="Zhu J.-K."/>
            <person name="Zhang H."/>
        </authorList>
    </citation>
    <scope>NUCLEOTIDE SEQUENCE [LARGE SCALE GENOMIC DNA]</scope>
</reference>
<dbReference type="Pfam" id="PF05773">
    <property type="entry name" value="RWD"/>
    <property type="match status" value="1"/>
</dbReference>
<evidence type="ECO:0000256" key="8">
    <source>
        <dbReference type="ARBA" id="ARBA00022786"/>
    </source>
</evidence>
<dbReference type="PROSITE" id="PS50908">
    <property type="entry name" value="RWD"/>
    <property type="match status" value="1"/>
</dbReference>
<keyword evidence="9" id="KW-0862">Zinc</keyword>
<evidence type="ECO:0000259" key="11">
    <source>
        <dbReference type="PROSITE" id="PS51873"/>
    </source>
</evidence>
<evidence type="ECO:0000256" key="6">
    <source>
        <dbReference type="ARBA" id="ARBA00022737"/>
    </source>
</evidence>
<comment type="caution">
    <text evidence="12">The sequence shown here is derived from an EMBL/GenBank/DDBJ whole genome shotgun (WGS) entry which is preliminary data.</text>
</comment>
<keyword evidence="7" id="KW-0863">Zinc-finger</keyword>
<dbReference type="InterPro" id="IPR031127">
    <property type="entry name" value="E3_UB_ligase_RBR"/>
</dbReference>
<dbReference type="CDD" id="cd23821">
    <property type="entry name" value="RWD_IMPACT"/>
    <property type="match status" value="1"/>
</dbReference>
<feature type="domain" description="RWD" evidence="10">
    <location>
        <begin position="56"/>
        <end position="196"/>
    </location>
</feature>